<organism evidence="7 8">
    <name type="scientific">Paramormyrops kingsleyae</name>
    <dbReference type="NCBI Taxonomy" id="1676925"/>
    <lineage>
        <taxon>Eukaryota</taxon>
        <taxon>Metazoa</taxon>
        <taxon>Chordata</taxon>
        <taxon>Craniata</taxon>
        <taxon>Vertebrata</taxon>
        <taxon>Euteleostomi</taxon>
        <taxon>Actinopterygii</taxon>
        <taxon>Neopterygii</taxon>
        <taxon>Teleostei</taxon>
        <taxon>Osteoglossocephala</taxon>
        <taxon>Osteoglossomorpha</taxon>
        <taxon>Osteoglossiformes</taxon>
        <taxon>Mormyridae</taxon>
        <taxon>Paramormyrops</taxon>
    </lineage>
</organism>
<evidence type="ECO:0000256" key="4">
    <source>
        <dbReference type="ARBA" id="ARBA00023136"/>
    </source>
</evidence>
<accession>A0A3B3RZR1</accession>
<evidence type="ECO:0000256" key="1">
    <source>
        <dbReference type="ARBA" id="ARBA00004141"/>
    </source>
</evidence>
<sequence>MLEMALPWLLALEIVLYSGCFICGIISAASLTMTQETCHVTGKVQWRGAGLEGQFAGQCVLYGSVYYNKSTQSIGIESASSPSLCYFVSAISICVSVYCLSLILYWIYSSCVDGEFKRGSVWMSVSLGSCGVVSFFLLLSGCILRIGRDHLCQSLLHSVPAVNSCEVAQNKTWTSPVNGQQFYQGFESAEKSVWVNFFFWMLVVVVVSVQRRSTSEYRQGGADWNPAEAEPFFHTSSRT</sequence>
<evidence type="ECO:0000256" key="2">
    <source>
        <dbReference type="ARBA" id="ARBA00022692"/>
    </source>
</evidence>
<keyword evidence="8" id="KW-1185">Reference proteome</keyword>
<dbReference type="PANTHER" id="PTHR31056">
    <property type="entry name" value="TRANSMEMBRANE PROTEIN 179B"/>
    <property type="match status" value="1"/>
</dbReference>
<feature type="transmembrane region" description="Helical" evidence="6">
    <location>
        <begin position="120"/>
        <end position="144"/>
    </location>
</feature>
<dbReference type="Ensembl" id="ENSPKIT00000003966.1">
    <property type="protein sequence ID" value="ENSPKIP00000023286.1"/>
    <property type="gene ID" value="ENSPKIG00000006970.1"/>
</dbReference>
<keyword evidence="3 6" id="KW-1133">Transmembrane helix</keyword>
<comment type="subcellular location">
    <subcellularLocation>
        <location evidence="1">Membrane</location>
        <topology evidence="1">Multi-pass membrane protein</topology>
    </subcellularLocation>
</comment>
<dbReference type="STRING" id="1676925.ENSPKIP00000023286"/>
<feature type="transmembrane region" description="Helical" evidence="6">
    <location>
        <begin position="193"/>
        <end position="209"/>
    </location>
</feature>
<dbReference type="InterPro" id="IPR029776">
    <property type="entry name" value="TMEM179B"/>
</dbReference>
<proteinExistence type="inferred from homology"/>
<dbReference type="Pfam" id="PF26158">
    <property type="entry name" value="Claudin_TMEM179-179B"/>
    <property type="match status" value="1"/>
</dbReference>
<evidence type="ECO:0000256" key="3">
    <source>
        <dbReference type="ARBA" id="ARBA00022989"/>
    </source>
</evidence>
<name>A0A3B3RZR1_9TELE</name>
<reference evidence="7" key="2">
    <citation type="submission" date="2025-09" db="UniProtKB">
        <authorList>
            <consortium name="Ensembl"/>
        </authorList>
    </citation>
    <scope>IDENTIFICATION</scope>
</reference>
<dbReference type="GeneTree" id="ENSGT00510000048151"/>
<dbReference type="InterPro" id="IPR059010">
    <property type="entry name" value="TMEM179-179B"/>
</dbReference>
<evidence type="ECO:0000256" key="6">
    <source>
        <dbReference type="SAM" id="Phobius"/>
    </source>
</evidence>
<reference evidence="7" key="1">
    <citation type="submission" date="2025-08" db="UniProtKB">
        <authorList>
            <consortium name="Ensembl"/>
        </authorList>
    </citation>
    <scope>IDENTIFICATION</scope>
</reference>
<dbReference type="Proteomes" id="UP000261540">
    <property type="component" value="Unplaced"/>
</dbReference>
<keyword evidence="4 6" id="KW-0472">Membrane</keyword>
<feature type="transmembrane region" description="Helical" evidence="6">
    <location>
        <begin position="6"/>
        <end position="26"/>
    </location>
</feature>
<keyword evidence="2 6" id="KW-0812">Transmembrane</keyword>
<dbReference type="AlphaFoldDB" id="A0A3B3RZR1"/>
<protein>
    <submittedName>
        <fullName evidence="7">Transmembrane protein 179Bb</fullName>
    </submittedName>
</protein>
<feature type="transmembrane region" description="Helical" evidence="6">
    <location>
        <begin position="84"/>
        <end position="108"/>
    </location>
</feature>
<evidence type="ECO:0000256" key="5">
    <source>
        <dbReference type="ARBA" id="ARBA00093776"/>
    </source>
</evidence>
<evidence type="ECO:0000313" key="7">
    <source>
        <dbReference type="Ensembl" id="ENSPKIP00000023286.1"/>
    </source>
</evidence>
<evidence type="ECO:0000313" key="8">
    <source>
        <dbReference type="Proteomes" id="UP000261540"/>
    </source>
</evidence>
<dbReference type="PANTHER" id="PTHR31056:SF1">
    <property type="entry name" value="TRANSMEMBRANE PROTEIN 179B"/>
    <property type="match status" value="1"/>
</dbReference>
<comment type="similarity">
    <text evidence="5">Belongs to the TMEM179 family.</text>
</comment>